<feature type="region of interest" description="Disordered" evidence="1">
    <location>
        <begin position="126"/>
        <end position="165"/>
    </location>
</feature>
<feature type="compositionally biased region" description="Basic residues" evidence="1">
    <location>
        <begin position="238"/>
        <end position="251"/>
    </location>
</feature>
<dbReference type="AlphaFoldDB" id="A0A6J6YSM5"/>
<dbReference type="EMBL" id="CAFAAI010000312">
    <property type="protein sequence ID" value="CAB4811254.1"/>
    <property type="molecule type" value="Genomic_DNA"/>
</dbReference>
<feature type="compositionally biased region" description="Basic and acidic residues" evidence="1">
    <location>
        <begin position="205"/>
        <end position="215"/>
    </location>
</feature>
<feature type="region of interest" description="Disordered" evidence="1">
    <location>
        <begin position="177"/>
        <end position="259"/>
    </location>
</feature>
<evidence type="ECO:0000256" key="1">
    <source>
        <dbReference type="SAM" id="MobiDB-lite"/>
    </source>
</evidence>
<gene>
    <name evidence="2" type="ORF">UFOPK2992_01596</name>
</gene>
<reference evidence="2" key="1">
    <citation type="submission" date="2020-05" db="EMBL/GenBank/DDBJ databases">
        <authorList>
            <person name="Chiriac C."/>
            <person name="Salcher M."/>
            <person name="Ghai R."/>
            <person name="Kavagutti S V."/>
        </authorList>
    </citation>
    <scope>NUCLEOTIDE SEQUENCE</scope>
</reference>
<accession>A0A6J6YSM5</accession>
<organism evidence="2">
    <name type="scientific">freshwater metagenome</name>
    <dbReference type="NCBI Taxonomy" id="449393"/>
    <lineage>
        <taxon>unclassified sequences</taxon>
        <taxon>metagenomes</taxon>
        <taxon>ecological metagenomes</taxon>
    </lineage>
</organism>
<evidence type="ECO:0000313" key="2">
    <source>
        <dbReference type="EMBL" id="CAB4811254.1"/>
    </source>
</evidence>
<sequence length="276" mass="30720">MCQILFTHRSHGTHRRVTAEPYGESRSTARSWLTLTSAHRPPGRRWMPGAGCLLFLAAHSPRRACRRRAHCLISANNRARSPPSRTAIVKRLSRGATSRTDETTLRESLPLCVGGLVMCQQSFTSRGIRDGHHRPTARPTGSRSPSGHHRCTRASAPTTAHPLGRCLRASAGVDLVSRTHRQSSESRSAEHRAQQPRIVVARRAARVDGRHDPHPLPRGRQVSAHHAAGVGLEDPLGRRSRRRGHTPRSHRHPEPVFEPSDICRRTRRLAAPRRAV</sequence>
<proteinExistence type="predicted"/>
<name>A0A6J6YSM5_9ZZZZ</name>
<feature type="compositionally biased region" description="Basic and acidic residues" evidence="1">
    <location>
        <begin position="182"/>
        <end position="193"/>
    </location>
</feature>
<protein>
    <submittedName>
        <fullName evidence="2">Unannotated protein</fullName>
    </submittedName>
</protein>